<sequence length="464" mass="52457">MAEPRWITLHEQGAPDIILQPLQARYPNLDPNFELKSSLINLLPKYHGMPSQDPIRHLKDFQVACSTAQRHGANEVAIMVFAFPFSLEAQAKTWFYLLPDEIATNWDFLRREFLDKFLPSEKTDYIWKKISGIMQRDQESLYEYWSRFKMLLKSCPNHGMNTHLLISYFTGGLCVEDRRLLTTSSGGFLLKNKTEGEVWNLIKDVAKATQHTRVRSNPLKGVVELSPSESSLTIALGDMTTIFTQIQKDQKEFYSIQAIQAPLPVAQLEGPPRICGLYSSTTHYTDQCHQIQEEHALVVANVNYNNHLPYPSQGQNNYPHDGHQERQGESFKETSHKEGTPKSRSKAHSSLGAKPLSKKVKAPAPIDDNEKSKRAKDSSRFTNRFCELVFPAMVERNYHAEHLLTPLDKVAPCVPWEAMDTKAIIPAKGDVVTSGNYLHLPMNKPSLDVALPSIIPPTLSSPPQ</sequence>
<protein>
    <submittedName>
        <fullName evidence="4">Uncharacterized protein LOC127746658</fullName>
    </submittedName>
</protein>
<dbReference type="PANTHER" id="PTHR33223">
    <property type="entry name" value="CCHC-TYPE DOMAIN-CONTAINING PROTEIN"/>
    <property type="match status" value="1"/>
</dbReference>
<dbReference type="AlphaFoldDB" id="A0A9C6TW83"/>
<reference evidence="3" key="1">
    <citation type="journal article" date="2016" name="Nat. Genet.">
        <title>The genome sequences of Arachis duranensis and Arachis ipaensis, the diploid ancestors of cultivated peanut.</title>
        <authorList>
            <person name="Bertioli D.J."/>
            <person name="Cannon S.B."/>
            <person name="Froenicke L."/>
            <person name="Huang G."/>
            <person name="Farmer A.D."/>
            <person name="Cannon E.K."/>
            <person name="Liu X."/>
            <person name="Gao D."/>
            <person name="Clevenger J."/>
            <person name="Dash S."/>
            <person name="Ren L."/>
            <person name="Moretzsohn M.C."/>
            <person name="Shirasawa K."/>
            <person name="Huang W."/>
            <person name="Vidigal B."/>
            <person name="Abernathy B."/>
            <person name="Chu Y."/>
            <person name="Niederhuth C.E."/>
            <person name="Umale P."/>
            <person name="Araujo A.C."/>
            <person name="Kozik A."/>
            <person name="Kim K.D."/>
            <person name="Burow M.D."/>
            <person name="Varshney R.K."/>
            <person name="Wang X."/>
            <person name="Zhang X."/>
            <person name="Barkley N."/>
            <person name="Guimaraes P.M."/>
            <person name="Isobe S."/>
            <person name="Guo B."/>
            <person name="Liao B."/>
            <person name="Stalker H.T."/>
            <person name="Schmitz R.J."/>
            <person name="Scheffler B.E."/>
            <person name="Leal-Bertioli S.C."/>
            <person name="Xun X."/>
            <person name="Jackson S.A."/>
            <person name="Michelmore R."/>
            <person name="Ozias-Akins P."/>
        </authorList>
    </citation>
    <scope>NUCLEOTIDE SEQUENCE [LARGE SCALE GENOMIC DNA]</scope>
    <source>
        <strain evidence="3">cv. V14167</strain>
    </source>
</reference>
<dbReference type="RefSeq" id="XP_052116543.1">
    <property type="nucleotide sequence ID" value="XM_052260583.1"/>
</dbReference>
<evidence type="ECO:0000313" key="4">
    <source>
        <dbReference type="RefSeq" id="XP_052116543.1"/>
    </source>
</evidence>
<name>A0A9C6TW83_ARADU</name>
<gene>
    <name evidence="4" type="primary">LOC127746658</name>
</gene>
<reference evidence="4" key="2">
    <citation type="submission" date="2025-08" db="UniProtKB">
        <authorList>
            <consortium name="RefSeq"/>
        </authorList>
    </citation>
    <scope>IDENTIFICATION</scope>
    <source>
        <tissue evidence="4">Whole plant</tissue>
    </source>
</reference>
<proteinExistence type="predicted"/>
<dbReference type="Pfam" id="PF03732">
    <property type="entry name" value="Retrotrans_gag"/>
    <property type="match status" value="1"/>
</dbReference>
<evidence type="ECO:0000256" key="1">
    <source>
        <dbReference type="SAM" id="MobiDB-lite"/>
    </source>
</evidence>
<feature type="compositionally biased region" description="Basic and acidic residues" evidence="1">
    <location>
        <begin position="320"/>
        <end position="341"/>
    </location>
</feature>
<evidence type="ECO:0000313" key="3">
    <source>
        <dbReference type="Proteomes" id="UP000515211"/>
    </source>
</evidence>
<dbReference type="Proteomes" id="UP000515211">
    <property type="component" value="Chromosome 4"/>
</dbReference>
<dbReference type="InterPro" id="IPR005162">
    <property type="entry name" value="Retrotrans_gag_dom"/>
</dbReference>
<dbReference type="GeneID" id="127746658"/>
<keyword evidence="3" id="KW-1185">Reference proteome</keyword>
<accession>A0A9C6TW83</accession>
<feature type="compositionally biased region" description="Basic and acidic residues" evidence="1">
    <location>
        <begin position="368"/>
        <end position="378"/>
    </location>
</feature>
<evidence type="ECO:0000259" key="2">
    <source>
        <dbReference type="Pfam" id="PF03732"/>
    </source>
</evidence>
<feature type="domain" description="Retrotransposon gag" evidence="2">
    <location>
        <begin position="83"/>
        <end position="173"/>
    </location>
</feature>
<feature type="compositionally biased region" description="Polar residues" evidence="1">
    <location>
        <begin position="308"/>
        <end position="318"/>
    </location>
</feature>
<dbReference type="KEGG" id="adu:127746658"/>
<dbReference type="PANTHER" id="PTHR33223:SF3">
    <property type="match status" value="1"/>
</dbReference>
<organism evidence="3 4">
    <name type="scientific">Arachis duranensis</name>
    <name type="common">Wild peanut</name>
    <dbReference type="NCBI Taxonomy" id="130453"/>
    <lineage>
        <taxon>Eukaryota</taxon>
        <taxon>Viridiplantae</taxon>
        <taxon>Streptophyta</taxon>
        <taxon>Embryophyta</taxon>
        <taxon>Tracheophyta</taxon>
        <taxon>Spermatophyta</taxon>
        <taxon>Magnoliopsida</taxon>
        <taxon>eudicotyledons</taxon>
        <taxon>Gunneridae</taxon>
        <taxon>Pentapetalae</taxon>
        <taxon>rosids</taxon>
        <taxon>fabids</taxon>
        <taxon>Fabales</taxon>
        <taxon>Fabaceae</taxon>
        <taxon>Papilionoideae</taxon>
        <taxon>50 kb inversion clade</taxon>
        <taxon>dalbergioids sensu lato</taxon>
        <taxon>Dalbergieae</taxon>
        <taxon>Pterocarpus clade</taxon>
        <taxon>Arachis</taxon>
    </lineage>
</organism>
<feature type="region of interest" description="Disordered" evidence="1">
    <location>
        <begin position="308"/>
        <end position="378"/>
    </location>
</feature>